<evidence type="ECO:0000256" key="1">
    <source>
        <dbReference type="SAM" id="Phobius"/>
    </source>
</evidence>
<sequence length="215" mass="25763">MDYHMKNKNKCMTIKFIMIIIFLSFIYLIIRFDNILLPIDMANENVELTITSLSIFFYLISLYATIYYYKEKNNEMMFFYIIYFTLSLLLCFLRHPILLVDINERALINIFLVNKIIILLSIFPNIKLKYRILENKSIFFIGVLFACISIFFLELIFNTNKVLLETNIIQFLILCGITIYIFVIYVYFKKFIKTNDYLYILLSIILLSSCIKNIY</sequence>
<evidence type="ECO:0000313" key="3">
    <source>
        <dbReference type="Proteomes" id="UP000031189"/>
    </source>
</evidence>
<keyword evidence="1" id="KW-0472">Membrane</keyword>
<dbReference type="EMBL" id="JWHR01000128">
    <property type="protein sequence ID" value="KHS56026.1"/>
    <property type="molecule type" value="Genomic_DNA"/>
</dbReference>
<keyword evidence="3" id="KW-1185">Reference proteome</keyword>
<keyword evidence="1" id="KW-0812">Transmembrane</keyword>
<organism evidence="2 3">
    <name type="scientific">Terrisporobacter othiniensis</name>
    <dbReference type="NCBI Taxonomy" id="1577792"/>
    <lineage>
        <taxon>Bacteria</taxon>
        <taxon>Bacillati</taxon>
        <taxon>Bacillota</taxon>
        <taxon>Clostridia</taxon>
        <taxon>Peptostreptococcales</taxon>
        <taxon>Peptostreptococcaceae</taxon>
        <taxon>Terrisporobacter</taxon>
    </lineage>
</organism>
<comment type="caution">
    <text evidence="2">The sequence shown here is derived from an EMBL/GenBank/DDBJ whole genome shotgun (WGS) entry which is preliminary data.</text>
</comment>
<feature type="transmembrane region" description="Helical" evidence="1">
    <location>
        <begin position="138"/>
        <end position="156"/>
    </location>
</feature>
<feature type="transmembrane region" description="Helical" evidence="1">
    <location>
        <begin position="168"/>
        <end position="188"/>
    </location>
</feature>
<feature type="transmembrane region" description="Helical" evidence="1">
    <location>
        <begin position="107"/>
        <end position="126"/>
    </location>
</feature>
<feature type="non-terminal residue" evidence="2">
    <location>
        <position position="215"/>
    </location>
</feature>
<evidence type="ECO:0000313" key="2">
    <source>
        <dbReference type="EMBL" id="KHS56026.1"/>
    </source>
</evidence>
<keyword evidence="1" id="KW-1133">Transmembrane helix</keyword>
<feature type="transmembrane region" description="Helical" evidence="1">
    <location>
        <begin position="76"/>
        <end position="95"/>
    </location>
</feature>
<feature type="transmembrane region" description="Helical" evidence="1">
    <location>
        <begin position="12"/>
        <end position="30"/>
    </location>
</feature>
<accession>A0A0B3VGU7</accession>
<dbReference type="STRING" id="1577792.QX51_16020"/>
<feature type="transmembrane region" description="Helical" evidence="1">
    <location>
        <begin position="50"/>
        <end position="69"/>
    </location>
</feature>
<dbReference type="Proteomes" id="UP000031189">
    <property type="component" value="Unassembled WGS sequence"/>
</dbReference>
<proteinExistence type="predicted"/>
<dbReference type="AlphaFoldDB" id="A0A0B3VGU7"/>
<dbReference type="RefSeq" id="WP_039680910.1">
    <property type="nucleotide sequence ID" value="NZ_JWHR01000128.1"/>
</dbReference>
<protein>
    <submittedName>
        <fullName evidence="2">Uncharacterized protein</fullName>
    </submittedName>
</protein>
<name>A0A0B3VGU7_9FIRM</name>
<reference evidence="2 3" key="1">
    <citation type="submission" date="2014-12" db="EMBL/GenBank/DDBJ databases">
        <title>Draft genome sequence of Terrisporobacter sp. 08-306576, isolated from the blood culture of a bacteremia patient.</title>
        <authorList>
            <person name="Lund L.C."/>
            <person name="Sydenham T.V."/>
            <person name="Hogh S.V."/>
            <person name="Skov M.N."/>
            <person name="Kemp M."/>
            <person name="Justesen U.S."/>
        </authorList>
    </citation>
    <scope>NUCLEOTIDE SEQUENCE [LARGE SCALE GENOMIC DNA]</scope>
    <source>
        <strain evidence="2 3">08-306576</strain>
    </source>
</reference>
<gene>
    <name evidence="2" type="ORF">QX51_16020</name>
</gene>